<evidence type="ECO:0000313" key="9">
    <source>
        <dbReference type="Proteomes" id="UP000426444"/>
    </source>
</evidence>
<dbReference type="InterPro" id="IPR013704">
    <property type="entry name" value="UPF0313_N"/>
</dbReference>
<dbReference type="GO" id="GO:0051539">
    <property type="term" value="F:4 iron, 4 sulfur cluster binding"/>
    <property type="evidence" value="ECO:0007669"/>
    <property type="project" value="UniProtKB-KW"/>
</dbReference>
<dbReference type="InterPro" id="IPR020612">
    <property type="entry name" value="Methylthiotransferase_CS"/>
</dbReference>
<dbReference type="SFLD" id="SFLDS00029">
    <property type="entry name" value="Radical_SAM"/>
    <property type="match status" value="1"/>
</dbReference>
<dbReference type="Proteomes" id="UP000426444">
    <property type="component" value="Chromosome"/>
</dbReference>
<evidence type="ECO:0000256" key="3">
    <source>
        <dbReference type="ARBA" id="ARBA00022723"/>
    </source>
</evidence>
<evidence type="ECO:0000256" key="4">
    <source>
        <dbReference type="ARBA" id="ARBA00023004"/>
    </source>
</evidence>
<protein>
    <submittedName>
        <fullName evidence="8">UPF0313 [4Fe-4S] protein YgiQ</fullName>
    </submittedName>
</protein>
<dbReference type="GO" id="GO:0003824">
    <property type="term" value="F:catalytic activity"/>
    <property type="evidence" value="ECO:0007669"/>
    <property type="project" value="InterPro"/>
</dbReference>
<dbReference type="OrthoDB" id="9803479at2"/>
<dbReference type="SUPFAM" id="SSF102114">
    <property type="entry name" value="Radical SAM enzymes"/>
    <property type="match status" value="1"/>
</dbReference>
<keyword evidence="5 6" id="KW-0411">Iron-sulfur</keyword>
<dbReference type="GO" id="GO:0005506">
    <property type="term" value="F:iron ion binding"/>
    <property type="evidence" value="ECO:0007669"/>
    <property type="project" value="UniProtKB-UniRule"/>
</dbReference>
<name>A0A6I6DAX8_9FIRM</name>
<keyword evidence="9" id="KW-1185">Reference proteome</keyword>
<comment type="similarity">
    <text evidence="6">Belongs to the UPF0313 family.</text>
</comment>
<feature type="binding site" evidence="6">
    <location>
        <position position="308"/>
    </location>
    <ligand>
        <name>[4Fe-4S] cluster</name>
        <dbReference type="ChEBI" id="CHEBI:49883"/>
        <note>4Fe-4S-S-AdoMet</note>
    </ligand>
</feature>
<dbReference type="Pfam" id="PF11842">
    <property type="entry name" value="DUF3362"/>
    <property type="match status" value="1"/>
</dbReference>
<dbReference type="InterPro" id="IPR007197">
    <property type="entry name" value="rSAM"/>
</dbReference>
<evidence type="ECO:0000256" key="5">
    <source>
        <dbReference type="ARBA" id="ARBA00023014"/>
    </source>
</evidence>
<feature type="domain" description="Radical SAM core" evidence="7">
    <location>
        <begin position="290"/>
        <end position="562"/>
    </location>
</feature>
<keyword evidence="3 6" id="KW-0479">Metal-binding</keyword>
<reference evidence="9" key="1">
    <citation type="journal article" date="2019" name="Microbiology">
        <title>Complete Genome Sequence of an Uncultured Bacterium of the Candidate Phylum Bipolaricaulota.</title>
        <authorList>
            <person name="Kadnikov V.V."/>
            <person name="Mardanov A.V."/>
            <person name="Beletsky A.V."/>
            <person name="Frank Y.A."/>
            <person name="Karnachuk O.V."/>
            <person name="Ravin N.V."/>
        </authorList>
    </citation>
    <scope>NUCLEOTIDE SEQUENCE [LARGE SCALE GENOMIC DNA]</scope>
</reference>
<dbReference type="InterPro" id="IPR006638">
    <property type="entry name" value="Elp3/MiaA/NifB-like_rSAM"/>
</dbReference>
<dbReference type="SFLD" id="SFLDG01082">
    <property type="entry name" value="B12-binding_domain_containing"/>
    <property type="match status" value="1"/>
</dbReference>
<dbReference type="InterPro" id="IPR023404">
    <property type="entry name" value="rSAM_horseshoe"/>
</dbReference>
<dbReference type="PROSITE" id="PS01278">
    <property type="entry name" value="MTTASE_RADICAL"/>
    <property type="match status" value="1"/>
</dbReference>
<accession>A0A6I6DAX8</accession>
<dbReference type="InterPro" id="IPR058240">
    <property type="entry name" value="rSAM_sf"/>
</dbReference>
<sequence length="599" mass="67838">MTFLPINKDDMKKRGWDELDIIIVSGDAYVDHPAWAAAVLGRFLESKGYKVGIIAQPDWTSTDDFMKLGRPRLFFAVTAGNVDSMVSHYTADKKKRNNDVYSPGGEAEKRPDRTTIVYCNRLREAYSGVSIVIGGIEASLRRLAHYDYWSDKVRGSILFDSRADLLVYGMGEYILLDIANRVNVGEKLSKITDIKGTCYGAKEPPENSAILPSLEQVKKSTKAFVEMTKTIYHNTNPYNSETLAQEHSNRYLIQNPPAYPLTTEQLDAVYELPYQRLGHPIYDNDGGVPALESVQFSIVTHRGCFGGCAFCTLALHQGKIIQNRSPESIIREAQSFTKHPDFKGTISDVGGPSANMYGLKGRETKKCESCKRPSCIYPTACKNLDTDHTSSVSLWRQLREVEQINNIFVASGIRYDLLLEDSSKKYLYDLCEHHVGGQLKIAPEHINNYVASLMHKPGKSKYYKFMKEFKKVNKELGKKQYLIPYFIAAHPGCSSKDMVELAEFIRDHLQYYPEQVQNFTPTPMSVSTCMYYTGINPLNGKKVSVPKGQRIRDKQRALLQYKNPENYKLVKEALQEIKRTDLIGPGKKALISKKRNRPR</sequence>
<dbReference type="InterPro" id="IPR022946">
    <property type="entry name" value="UPF0313"/>
</dbReference>
<dbReference type="EMBL" id="CP046457">
    <property type="protein sequence ID" value="QGT98625.1"/>
    <property type="molecule type" value="Genomic_DNA"/>
</dbReference>
<feature type="binding site" evidence="6">
    <location>
        <position position="311"/>
    </location>
    <ligand>
        <name>[4Fe-4S] cluster</name>
        <dbReference type="ChEBI" id="CHEBI:49883"/>
        <note>4Fe-4S-S-AdoMet</note>
    </ligand>
</feature>
<dbReference type="HAMAP" id="MF_01251">
    <property type="entry name" value="UPF0313"/>
    <property type="match status" value="1"/>
</dbReference>
<gene>
    <name evidence="8" type="ORF">SYNTR_0032</name>
</gene>
<dbReference type="Pfam" id="PF08497">
    <property type="entry name" value="Radical_SAM_N"/>
    <property type="match status" value="1"/>
</dbReference>
<dbReference type="NCBIfam" id="TIGR03904">
    <property type="entry name" value="SAM_YgiQ"/>
    <property type="match status" value="1"/>
</dbReference>
<proteinExistence type="inferred from homology"/>
<dbReference type="InterPro" id="IPR024560">
    <property type="entry name" value="UPF0313_C"/>
</dbReference>
<keyword evidence="4 6" id="KW-0408">Iron</keyword>
<evidence type="ECO:0000259" key="7">
    <source>
        <dbReference type="PROSITE" id="PS51918"/>
    </source>
</evidence>
<dbReference type="RefSeq" id="WP_156202599.1">
    <property type="nucleotide sequence ID" value="NZ_CP046457.1"/>
</dbReference>
<keyword evidence="1 6" id="KW-0004">4Fe-4S</keyword>
<dbReference type="PANTHER" id="PTHR32331:SF0">
    <property type="entry name" value="UPF0313 PROTEIN YGIQ"/>
    <property type="match status" value="1"/>
</dbReference>
<dbReference type="AlphaFoldDB" id="A0A6I6DAX8"/>
<dbReference type="Gene3D" id="3.80.30.20">
    <property type="entry name" value="tm_1862 like domain"/>
    <property type="match status" value="1"/>
</dbReference>
<evidence type="ECO:0000256" key="1">
    <source>
        <dbReference type="ARBA" id="ARBA00022485"/>
    </source>
</evidence>
<dbReference type="PANTHER" id="PTHR32331">
    <property type="entry name" value="UPF0313 PROTEIN YGIQ"/>
    <property type="match status" value="1"/>
</dbReference>
<dbReference type="KEGG" id="salq:SYNTR_0032"/>
<feature type="binding site" evidence="6">
    <location>
        <position position="304"/>
    </location>
    <ligand>
        <name>[4Fe-4S] cluster</name>
        <dbReference type="ChEBI" id="CHEBI:49883"/>
        <note>4Fe-4S-S-AdoMet</note>
    </ligand>
</feature>
<dbReference type="SFLD" id="SFLDG01069">
    <property type="entry name" value="UPF0313"/>
    <property type="match status" value="1"/>
</dbReference>
<evidence type="ECO:0000256" key="6">
    <source>
        <dbReference type="HAMAP-Rule" id="MF_01251"/>
    </source>
</evidence>
<organism evidence="8 9">
    <name type="scientific">Candidatus Syntrophocurvum alkaliphilum</name>
    <dbReference type="NCBI Taxonomy" id="2293317"/>
    <lineage>
        <taxon>Bacteria</taxon>
        <taxon>Bacillati</taxon>
        <taxon>Bacillota</taxon>
        <taxon>Clostridia</taxon>
        <taxon>Eubacteriales</taxon>
        <taxon>Syntrophomonadaceae</taxon>
        <taxon>Candidatus Syntrophocurvum</taxon>
    </lineage>
</organism>
<comment type="cofactor">
    <cofactor evidence="6">
        <name>[4Fe-4S] cluster</name>
        <dbReference type="ChEBI" id="CHEBI:49883"/>
    </cofactor>
    <text evidence="6">Binds 1 [4Fe-4S] cluster. The cluster is coordinated with 3 cysteines and an exchangeable S-adenosyl-L-methionine.</text>
</comment>
<keyword evidence="2 6" id="KW-0949">S-adenosyl-L-methionine</keyword>
<dbReference type="SMART" id="SM00729">
    <property type="entry name" value="Elp3"/>
    <property type="match status" value="1"/>
</dbReference>
<dbReference type="PROSITE" id="PS51918">
    <property type="entry name" value="RADICAL_SAM"/>
    <property type="match status" value="1"/>
</dbReference>
<evidence type="ECO:0000256" key="2">
    <source>
        <dbReference type="ARBA" id="ARBA00022691"/>
    </source>
</evidence>
<evidence type="ECO:0000313" key="8">
    <source>
        <dbReference type="EMBL" id="QGT98625.1"/>
    </source>
</evidence>